<organism evidence="1 2">
    <name type="scientific">Aeromonas simiae</name>
    <dbReference type="NCBI Taxonomy" id="218936"/>
    <lineage>
        <taxon>Bacteria</taxon>
        <taxon>Pseudomonadati</taxon>
        <taxon>Pseudomonadota</taxon>
        <taxon>Gammaproteobacteria</taxon>
        <taxon>Aeromonadales</taxon>
        <taxon>Aeromonadaceae</taxon>
        <taxon>Aeromonas</taxon>
    </lineage>
</organism>
<keyword evidence="2" id="KW-1185">Reference proteome</keyword>
<proteinExistence type="predicted"/>
<dbReference type="InterPro" id="IPR013468">
    <property type="entry name" value="CHP02647"/>
</dbReference>
<dbReference type="Pfam" id="PF18918">
    <property type="entry name" value="DUF5669"/>
    <property type="match status" value="1"/>
</dbReference>
<sequence>MSSIHQITPEFVSELKVLACYDPANLAQGIKLHKESPEEIHDAARRLHQRGLLEASDGGYLTAFGRTQVEHLQHLLTALRSE</sequence>
<evidence type="ECO:0000313" key="2">
    <source>
        <dbReference type="Proteomes" id="UP000594034"/>
    </source>
</evidence>
<dbReference type="AlphaFoldDB" id="A0A5J6WW63"/>
<name>A0A5J6WW63_9GAMM</name>
<dbReference type="KEGG" id="asim:FE240_11160"/>
<dbReference type="OrthoDB" id="5600572at2"/>
<evidence type="ECO:0000313" key="1">
    <source>
        <dbReference type="EMBL" id="QFI55192.1"/>
    </source>
</evidence>
<gene>
    <name evidence="1" type="ORF">FE240_11160</name>
</gene>
<dbReference type="Proteomes" id="UP000594034">
    <property type="component" value="Chromosome"/>
</dbReference>
<dbReference type="NCBIfam" id="TIGR02647">
    <property type="entry name" value="DNA"/>
    <property type="match status" value="1"/>
</dbReference>
<protein>
    <submittedName>
        <fullName evidence="1">TIGR02647 family protein</fullName>
    </submittedName>
</protein>
<accession>A0A5J6WW63</accession>
<dbReference type="EMBL" id="CP040449">
    <property type="protein sequence ID" value="QFI55192.1"/>
    <property type="molecule type" value="Genomic_DNA"/>
</dbReference>
<reference evidence="1 2" key="1">
    <citation type="submission" date="2019-05" db="EMBL/GenBank/DDBJ databases">
        <title>OXA-830, a novel chromosomally encoded expanded-spectrum class D beta-lactamase in Aeromonas simiae.</title>
        <authorList>
            <person name="Zhou W."/>
            <person name="Chen Q."/>
        </authorList>
    </citation>
    <scope>NUCLEOTIDE SEQUENCE [LARGE SCALE GENOMIC DNA]</scope>
    <source>
        <strain evidence="1 2">A6</strain>
    </source>
</reference>
<dbReference type="RefSeq" id="WP_042048641.1">
    <property type="nucleotide sequence ID" value="NZ_CDBY01000083.1"/>
</dbReference>